<evidence type="ECO:0000313" key="2">
    <source>
        <dbReference type="Proteomes" id="UP001190700"/>
    </source>
</evidence>
<name>A0AAE0BWD2_9CHLO</name>
<accession>A0AAE0BWD2</accession>
<dbReference type="Proteomes" id="UP001190700">
    <property type="component" value="Unassembled WGS sequence"/>
</dbReference>
<protein>
    <submittedName>
        <fullName evidence="1">Uncharacterized protein</fullName>
    </submittedName>
</protein>
<gene>
    <name evidence="1" type="ORF">CYMTET_46343</name>
</gene>
<sequence>MPESGTKPKALVFKSVEEVLKRRLTIFGHTWHETPVARTSHPQVHAKYCCGIFPHFLLPDGRQVHGWYSGSWRDLL</sequence>
<organism evidence="1 2">
    <name type="scientific">Cymbomonas tetramitiformis</name>
    <dbReference type="NCBI Taxonomy" id="36881"/>
    <lineage>
        <taxon>Eukaryota</taxon>
        <taxon>Viridiplantae</taxon>
        <taxon>Chlorophyta</taxon>
        <taxon>Pyramimonadophyceae</taxon>
        <taxon>Pyramimonadales</taxon>
        <taxon>Pyramimonadaceae</taxon>
        <taxon>Cymbomonas</taxon>
    </lineage>
</organism>
<reference evidence="1 2" key="1">
    <citation type="journal article" date="2015" name="Genome Biol. Evol.">
        <title>Comparative Genomics of a Bacterivorous Green Alga Reveals Evolutionary Causalities and Consequences of Phago-Mixotrophic Mode of Nutrition.</title>
        <authorList>
            <person name="Burns J.A."/>
            <person name="Paasch A."/>
            <person name="Narechania A."/>
            <person name="Kim E."/>
        </authorList>
    </citation>
    <scope>NUCLEOTIDE SEQUENCE [LARGE SCALE GENOMIC DNA]</scope>
    <source>
        <strain evidence="1 2">PLY_AMNH</strain>
    </source>
</reference>
<evidence type="ECO:0000313" key="1">
    <source>
        <dbReference type="EMBL" id="KAK3244031.1"/>
    </source>
</evidence>
<comment type="caution">
    <text evidence="1">The sequence shown here is derived from an EMBL/GenBank/DDBJ whole genome shotgun (WGS) entry which is preliminary data.</text>
</comment>
<dbReference type="AlphaFoldDB" id="A0AAE0BWD2"/>
<dbReference type="EMBL" id="LGRX02032389">
    <property type="protein sequence ID" value="KAK3244031.1"/>
    <property type="molecule type" value="Genomic_DNA"/>
</dbReference>
<proteinExistence type="predicted"/>
<feature type="non-terminal residue" evidence="1">
    <location>
        <position position="76"/>
    </location>
</feature>
<keyword evidence="2" id="KW-1185">Reference proteome</keyword>